<proteinExistence type="predicted"/>
<organism evidence="2 3">
    <name type="scientific">Colletotrichum orchidophilum</name>
    <dbReference type="NCBI Taxonomy" id="1209926"/>
    <lineage>
        <taxon>Eukaryota</taxon>
        <taxon>Fungi</taxon>
        <taxon>Dikarya</taxon>
        <taxon>Ascomycota</taxon>
        <taxon>Pezizomycotina</taxon>
        <taxon>Sordariomycetes</taxon>
        <taxon>Hypocreomycetidae</taxon>
        <taxon>Glomerellales</taxon>
        <taxon>Glomerellaceae</taxon>
        <taxon>Colletotrichum</taxon>
    </lineage>
</organism>
<gene>
    <name evidence="2" type="ORF">CORC01_14170</name>
</gene>
<feature type="region of interest" description="Disordered" evidence="1">
    <location>
        <begin position="334"/>
        <end position="370"/>
    </location>
</feature>
<accession>A0A1G4AN31</accession>
<feature type="region of interest" description="Disordered" evidence="1">
    <location>
        <begin position="485"/>
        <end position="506"/>
    </location>
</feature>
<comment type="caution">
    <text evidence="2">The sequence shown here is derived from an EMBL/GenBank/DDBJ whole genome shotgun (WGS) entry which is preliminary data.</text>
</comment>
<evidence type="ECO:0000313" key="2">
    <source>
        <dbReference type="EMBL" id="OHE90531.1"/>
    </source>
</evidence>
<sequence length="506" mass="57055">MAHVCKYTHENGCRLNEIRSLIQTLGRICVGDKDVELWESQQHQLRQILITPCPFNMHISLFKSCCSEGAEEPILMFAVTEKCSASMLEYLLQNMEFDHDVPGHRIKDFSEHIFDLIFQRLWVDECENEGLSLDGKRCIEMLLRSWTGNHYTKTCFRGKEHRLLWTICGRAASVKHKFRMGGKLYERSIHINALVELVECIIDIYHEHNDQDVALPPGFWLEVARALWSHNGASTGTMDRVTPVTCKLLDLEASIKMPDATLPTFSPLMGQSCGNPAQWLAQCIIRLNPKDLGLSRLAKAPPETLVEDLKIRGDNVRRLQQAIKSFQTSLSRSRHRCSFHGPQASRKGKANEIAVPQQAKPQQVKPQQAMQNNGMYQNSRFQDEVQQVMSQQYIYQQNMRKYNPGGGQARSTMPLQHFNQPFPSNPLENQCSLAQKSSPNPTVASVSSLGSDSSPSDPSDLSELLELSNEKLLSRLDEALLDSAHPYIDPSLGSEGEEGNYGDAAF</sequence>
<dbReference type="GeneID" id="34567291"/>
<keyword evidence="3" id="KW-1185">Reference proteome</keyword>
<name>A0A1G4AN31_9PEZI</name>
<dbReference type="EMBL" id="MJBS01000247">
    <property type="protein sequence ID" value="OHE90531.1"/>
    <property type="molecule type" value="Genomic_DNA"/>
</dbReference>
<dbReference type="RefSeq" id="XP_022467708.1">
    <property type="nucleotide sequence ID" value="XM_022625781.1"/>
</dbReference>
<dbReference type="Proteomes" id="UP000176998">
    <property type="component" value="Unassembled WGS sequence"/>
</dbReference>
<evidence type="ECO:0000256" key="1">
    <source>
        <dbReference type="SAM" id="MobiDB-lite"/>
    </source>
</evidence>
<feature type="region of interest" description="Disordered" evidence="1">
    <location>
        <begin position="400"/>
        <end position="462"/>
    </location>
</feature>
<reference evidence="2 3" key="1">
    <citation type="submission" date="2016-09" db="EMBL/GenBank/DDBJ databases">
        <authorList>
            <person name="Capua I."/>
            <person name="De Benedictis P."/>
            <person name="Joannis T."/>
            <person name="Lombin L.H."/>
            <person name="Cattoli G."/>
        </authorList>
    </citation>
    <scope>NUCLEOTIDE SEQUENCE [LARGE SCALE GENOMIC DNA]</scope>
    <source>
        <strain evidence="2 3">IMI 309357</strain>
    </source>
</reference>
<protein>
    <submittedName>
        <fullName evidence="2">Uncharacterized protein</fullName>
    </submittedName>
</protein>
<dbReference type="AlphaFoldDB" id="A0A1G4AN31"/>
<feature type="compositionally biased region" description="Low complexity" evidence="1">
    <location>
        <begin position="354"/>
        <end position="369"/>
    </location>
</feature>
<feature type="compositionally biased region" description="Polar residues" evidence="1">
    <location>
        <begin position="409"/>
        <end position="444"/>
    </location>
</feature>
<feature type="compositionally biased region" description="Low complexity" evidence="1">
    <location>
        <begin position="445"/>
        <end position="462"/>
    </location>
</feature>
<evidence type="ECO:0000313" key="3">
    <source>
        <dbReference type="Proteomes" id="UP000176998"/>
    </source>
</evidence>